<evidence type="ECO:0000256" key="1">
    <source>
        <dbReference type="SAM" id="Phobius"/>
    </source>
</evidence>
<accession>W4VPP1</accession>
<keyword evidence="3" id="KW-1185">Reference proteome</keyword>
<keyword evidence="1" id="KW-1133">Transmembrane helix</keyword>
<protein>
    <recommendedName>
        <fullName evidence="4">Hydroxymethylpyrimidine ABC transporter</fullName>
    </recommendedName>
</protein>
<dbReference type="STRING" id="1298598.JCM21714_3998"/>
<dbReference type="RefSeq" id="WP_035725480.1">
    <property type="nucleotide sequence ID" value="NZ_BAVS01000031.1"/>
</dbReference>
<reference evidence="2 3" key="1">
    <citation type="journal article" date="2014" name="Genome Announc.">
        <title>Draft Genome Sequence of the Boron-Tolerant and Moderately Halotolerant Bacterium Gracilibacillus boraciitolerans JCM 21714T.</title>
        <authorList>
            <person name="Ahmed I."/>
            <person name="Oshima K."/>
            <person name="Suda W."/>
            <person name="Kitamura K."/>
            <person name="Iida T."/>
            <person name="Ohmori Y."/>
            <person name="Fujiwara T."/>
            <person name="Hattori M."/>
            <person name="Ohkuma M."/>
        </authorList>
    </citation>
    <scope>NUCLEOTIDE SEQUENCE [LARGE SCALE GENOMIC DNA]</scope>
    <source>
        <strain evidence="2 3">JCM 21714</strain>
    </source>
</reference>
<evidence type="ECO:0000313" key="2">
    <source>
        <dbReference type="EMBL" id="GAE94808.1"/>
    </source>
</evidence>
<dbReference type="EMBL" id="BAVS01000031">
    <property type="protein sequence ID" value="GAE94808.1"/>
    <property type="molecule type" value="Genomic_DNA"/>
</dbReference>
<gene>
    <name evidence="2" type="ORF">JCM21714_3998</name>
</gene>
<evidence type="ECO:0008006" key="4">
    <source>
        <dbReference type="Google" id="ProtNLM"/>
    </source>
</evidence>
<proteinExistence type="predicted"/>
<organism evidence="2 3">
    <name type="scientific">Gracilibacillus boraciitolerans JCM 21714</name>
    <dbReference type="NCBI Taxonomy" id="1298598"/>
    <lineage>
        <taxon>Bacteria</taxon>
        <taxon>Bacillati</taxon>
        <taxon>Bacillota</taxon>
        <taxon>Bacilli</taxon>
        <taxon>Bacillales</taxon>
        <taxon>Bacillaceae</taxon>
        <taxon>Gracilibacillus</taxon>
    </lineage>
</organism>
<dbReference type="Proteomes" id="UP000019102">
    <property type="component" value="Unassembled WGS sequence"/>
</dbReference>
<comment type="caution">
    <text evidence="2">The sequence shown here is derived from an EMBL/GenBank/DDBJ whole genome shotgun (WGS) entry which is preliminary data.</text>
</comment>
<keyword evidence="1" id="KW-0472">Membrane</keyword>
<sequence length="63" mass="7275">MGIVEGFEMGLDLLWSILTADPLLLLIIILFIACFVIYGVILNIVREYWLKRSGICRSYLGYY</sequence>
<keyword evidence="1" id="KW-0812">Transmembrane</keyword>
<name>W4VPP1_9BACI</name>
<evidence type="ECO:0000313" key="3">
    <source>
        <dbReference type="Proteomes" id="UP000019102"/>
    </source>
</evidence>
<dbReference type="OrthoDB" id="9797274at2"/>
<dbReference type="AlphaFoldDB" id="W4VPP1"/>
<feature type="transmembrane region" description="Helical" evidence="1">
    <location>
        <begin position="23"/>
        <end position="45"/>
    </location>
</feature>